<dbReference type="AlphaFoldDB" id="A0A9P8J0U2"/>
<dbReference type="EMBL" id="JAHFXF010000837">
    <property type="protein sequence ID" value="KAG9681913.1"/>
    <property type="molecule type" value="Genomic_DNA"/>
</dbReference>
<reference evidence="1" key="1">
    <citation type="journal article" date="2021" name="J Fungi (Basel)">
        <title>Virulence traits and population genomics of the black yeast Aureobasidium melanogenum.</title>
        <authorList>
            <person name="Cernosa A."/>
            <person name="Sun X."/>
            <person name="Gostincar C."/>
            <person name="Fang C."/>
            <person name="Gunde-Cimerman N."/>
            <person name="Song Z."/>
        </authorList>
    </citation>
    <scope>NUCLEOTIDE SEQUENCE</scope>
    <source>
        <strain evidence="2">EXF-9298</strain>
        <strain evidence="1">EXF-9911</strain>
    </source>
</reference>
<reference evidence="1" key="2">
    <citation type="submission" date="2021-08" db="EMBL/GenBank/DDBJ databases">
        <authorList>
            <person name="Gostincar C."/>
            <person name="Sun X."/>
            <person name="Song Z."/>
            <person name="Gunde-Cimerman N."/>
        </authorList>
    </citation>
    <scope>NUCLEOTIDE SEQUENCE</scope>
    <source>
        <strain evidence="2">EXF-9298</strain>
        <strain evidence="1">EXF-9911</strain>
    </source>
</reference>
<keyword evidence="3" id="KW-1185">Reference proteome</keyword>
<evidence type="ECO:0000313" key="1">
    <source>
        <dbReference type="EMBL" id="KAG9681913.1"/>
    </source>
</evidence>
<gene>
    <name evidence="1" type="ORF">KCU76_g14163</name>
    <name evidence="2" type="ORF">KCU98_g1698</name>
</gene>
<evidence type="ECO:0000313" key="4">
    <source>
        <dbReference type="Proteomes" id="UP000779574"/>
    </source>
</evidence>
<proteinExistence type="predicted"/>
<name>A0A9P8J0U2_AURME</name>
<dbReference type="Proteomes" id="UP000779574">
    <property type="component" value="Unassembled WGS sequence"/>
</dbReference>
<evidence type="ECO:0008006" key="5">
    <source>
        <dbReference type="Google" id="ProtNLM"/>
    </source>
</evidence>
<accession>A0A9P8J0U2</accession>
<organism evidence="1 4">
    <name type="scientific">Aureobasidium melanogenum</name>
    <name type="common">Aureobasidium pullulans var. melanogenum</name>
    <dbReference type="NCBI Taxonomy" id="46634"/>
    <lineage>
        <taxon>Eukaryota</taxon>
        <taxon>Fungi</taxon>
        <taxon>Dikarya</taxon>
        <taxon>Ascomycota</taxon>
        <taxon>Pezizomycotina</taxon>
        <taxon>Dothideomycetes</taxon>
        <taxon>Dothideomycetidae</taxon>
        <taxon>Dothideales</taxon>
        <taxon>Saccotheciaceae</taxon>
        <taxon>Aureobasidium</taxon>
    </lineage>
</organism>
<dbReference type="OrthoDB" id="3819513at2759"/>
<sequence>MARDKLPPCFFDANGDVVISMLTTMSPADAETTDLRISGQRLRAVSPYFEANLKPEWLHNKITGQGICSNGQTLIMKRFELELDSDGGDFLVGKTATTNPELRVTAAQSIKRLLHAENRRSLLQPSVKREYDMLFCHLNLEQISTVNLLGFSMICGFPVETDRLLLDRHEEMHYEGIHSHLVTRIVLGLLDWIHYYGTLEGTQARLAQFIRSEVSPIAIQKFTLLYLRIACVLRDKSLFNWILDKNPLFSNNICLSMSSIDCRLGIGLWASAFERHLNFLGSVLRKLRNLPDRIPPFIQDRFTAEEWKLILYVWNSWLVDLAAEKRAKYQNVDPSILALHSIATSDFIFPLHSFQYTPLVAQHANRYLQHALIQAKDDTSQHMTIDESEPLGFRINNDDFLLKYGYPWDYRVEEDTDEELFMLIATNSLVTRNEDLRSDQKEVSNPIIHGF</sequence>
<evidence type="ECO:0000313" key="2">
    <source>
        <dbReference type="EMBL" id="KAG9989699.1"/>
    </source>
</evidence>
<dbReference type="Proteomes" id="UP000729357">
    <property type="component" value="Unassembled WGS sequence"/>
</dbReference>
<evidence type="ECO:0000313" key="3">
    <source>
        <dbReference type="Proteomes" id="UP000729357"/>
    </source>
</evidence>
<dbReference type="EMBL" id="JAHFXS010000068">
    <property type="protein sequence ID" value="KAG9989699.1"/>
    <property type="molecule type" value="Genomic_DNA"/>
</dbReference>
<feature type="non-terminal residue" evidence="1">
    <location>
        <position position="1"/>
    </location>
</feature>
<protein>
    <recommendedName>
        <fullName evidence="5">BTB domain-containing protein</fullName>
    </recommendedName>
</protein>
<comment type="caution">
    <text evidence="1">The sequence shown here is derived from an EMBL/GenBank/DDBJ whole genome shotgun (WGS) entry which is preliminary data.</text>
</comment>